<keyword evidence="2" id="KW-0472">Membrane</keyword>
<protein>
    <recommendedName>
        <fullName evidence="5">Ycf49-like protein</fullName>
    </recommendedName>
</protein>
<feature type="transmembrane region" description="Helical" evidence="2">
    <location>
        <begin position="124"/>
        <end position="144"/>
    </location>
</feature>
<dbReference type="InterPro" id="IPR019634">
    <property type="entry name" value="Uncharacterised_Ycf49"/>
</dbReference>
<dbReference type="AlphaFoldDB" id="A0AAD5DX85"/>
<evidence type="ECO:0000313" key="3">
    <source>
        <dbReference type="EMBL" id="KAI7843916.1"/>
    </source>
</evidence>
<sequence length="218" mass="23339">MALSASLQPCSAPAALLRGPWVRLRPAAATRLAAAPRRQRQQALPPTAQQQQQEQQQQDPQQQASANGSDSPDMPSSSSRPLLVAAAGVAAAAAFTVVGSPVAGAQLALELHAEPANALSLPTWMVHVSSVVEWIVAMGLIWRYGEVSGNPRWKGLSWGMLPCLGSAMCACTWHFFYNSPELQFLVALQAALTVVGNCTCWWAAYRIYQWAEQEGGTA</sequence>
<name>A0AAD5DX85_9CHLO</name>
<feature type="region of interest" description="Disordered" evidence="1">
    <location>
        <begin position="31"/>
        <end position="79"/>
    </location>
</feature>
<evidence type="ECO:0000313" key="4">
    <source>
        <dbReference type="Proteomes" id="UP001205105"/>
    </source>
</evidence>
<reference evidence="3" key="1">
    <citation type="submission" date="2020-11" db="EMBL/GenBank/DDBJ databases">
        <title>Chlorella ohadii genome sequencing and assembly.</title>
        <authorList>
            <person name="Murik O."/>
            <person name="Treves H."/>
            <person name="Kedem I."/>
            <person name="Shotland Y."/>
            <person name="Kaplan A."/>
        </authorList>
    </citation>
    <scope>NUCLEOTIDE SEQUENCE</scope>
    <source>
        <strain evidence="3">1</strain>
    </source>
</reference>
<keyword evidence="4" id="KW-1185">Reference proteome</keyword>
<keyword evidence="2" id="KW-1133">Transmembrane helix</keyword>
<organism evidence="3 4">
    <name type="scientific">Chlorella ohadii</name>
    <dbReference type="NCBI Taxonomy" id="2649997"/>
    <lineage>
        <taxon>Eukaryota</taxon>
        <taxon>Viridiplantae</taxon>
        <taxon>Chlorophyta</taxon>
        <taxon>core chlorophytes</taxon>
        <taxon>Trebouxiophyceae</taxon>
        <taxon>Chlorellales</taxon>
        <taxon>Chlorellaceae</taxon>
        <taxon>Chlorella clade</taxon>
        <taxon>Chlorella</taxon>
    </lineage>
</organism>
<evidence type="ECO:0000256" key="2">
    <source>
        <dbReference type="SAM" id="Phobius"/>
    </source>
</evidence>
<keyword evidence="2" id="KW-0812">Transmembrane</keyword>
<feature type="transmembrane region" description="Helical" evidence="2">
    <location>
        <begin position="156"/>
        <end position="176"/>
    </location>
</feature>
<comment type="caution">
    <text evidence="3">The sequence shown here is derived from an EMBL/GenBank/DDBJ whole genome shotgun (WGS) entry which is preliminary data.</text>
</comment>
<gene>
    <name evidence="3" type="ORF">COHA_002458</name>
</gene>
<evidence type="ECO:0000256" key="1">
    <source>
        <dbReference type="SAM" id="MobiDB-lite"/>
    </source>
</evidence>
<dbReference type="EMBL" id="JADXDR010000035">
    <property type="protein sequence ID" value="KAI7843916.1"/>
    <property type="molecule type" value="Genomic_DNA"/>
</dbReference>
<evidence type="ECO:0008006" key="5">
    <source>
        <dbReference type="Google" id="ProtNLM"/>
    </source>
</evidence>
<proteinExistence type="predicted"/>
<dbReference type="PANTHER" id="PTHR33833">
    <property type="entry name" value="NUCLEOLAR-LIKE PROTEIN-RELATED"/>
    <property type="match status" value="1"/>
</dbReference>
<feature type="transmembrane region" description="Helical" evidence="2">
    <location>
        <begin position="82"/>
        <end position="104"/>
    </location>
</feature>
<accession>A0AAD5DX85</accession>
<dbReference type="PANTHER" id="PTHR33833:SF3">
    <property type="entry name" value="YCF49-LIKE PROTEIN"/>
    <property type="match status" value="1"/>
</dbReference>
<feature type="transmembrane region" description="Helical" evidence="2">
    <location>
        <begin position="182"/>
        <end position="204"/>
    </location>
</feature>
<dbReference type="Pfam" id="PF10693">
    <property type="entry name" value="DUF2499"/>
    <property type="match status" value="1"/>
</dbReference>
<dbReference type="Proteomes" id="UP001205105">
    <property type="component" value="Unassembled WGS sequence"/>
</dbReference>